<feature type="non-terminal residue" evidence="1">
    <location>
        <position position="1"/>
    </location>
</feature>
<dbReference type="EMBL" id="BARU01026577">
    <property type="protein sequence ID" value="GAH64376.1"/>
    <property type="molecule type" value="Genomic_DNA"/>
</dbReference>
<reference evidence="1" key="1">
    <citation type="journal article" date="2014" name="Front. Microbiol.">
        <title>High frequency of phylogenetically diverse reductive dehalogenase-homologous genes in deep subseafloor sedimentary metagenomes.</title>
        <authorList>
            <person name="Kawai M."/>
            <person name="Futagami T."/>
            <person name="Toyoda A."/>
            <person name="Takaki Y."/>
            <person name="Nishi S."/>
            <person name="Hori S."/>
            <person name="Arai W."/>
            <person name="Tsubouchi T."/>
            <person name="Morono Y."/>
            <person name="Uchiyama I."/>
            <person name="Ito T."/>
            <person name="Fujiyama A."/>
            <person name="Inagaki F."/>
            <person name="Takami H."/>
        </authorList>
    </citation>
    <scope>NUCLEOTIDE SEQUENCE</scope>
    <source>
        <strain evidence="1">Expedition CK06-06</strain>
    </source>
</reference>
<sequence length="254" mass="28948">GLKAIQKYITRTYVDDIHFVYQRAQRAPAEMGRVGRIWGNLMLWARAYWEKIFFHTGKVIGKNIPFKERWRGLGVLSNIIIGGMLVGAAYKKVTGRRENPYNPLTLLAYRPGGLALGAVEAASDVYVNMILASKGDKRALAVLTTAFPHAADMFIPFYDYALRAIEASTDTKNIDRLALRKLRMLLDKEYEVRGGAYVLNRNAIEKWQYFLSGAGIDVAIKEREKEEKEKGKFPTKIKFPEKSKFVKPKFPKRP</sequence>
<gene>
    <name evidence="1" type="ORF">S03H2_42674</name>
</gene>
<organism evidence="1">
    <name type="scientific">marine sediment metagenome</name>
    <dbReference type="NCBI Taxonomy" id="412755"/>
    <lineage>
        <taxon>unclassified sequences</taxon>
        <taxon>metagenomes</taxon>
        <taxon>ecological metagenomes</taxon>
    </lineage>
</organism>
<dbReference type="AlphaFoldDB" id="X1H2I0"/>
<accession>X1H2I0</accession>
<protein>
    <submittedName>
        <fullName evidence="1">Uncharacterized protein</fullName>
    </submittedName>
</protein>
<proteinExistence type="predicted"/>
<comment type="caution">
    <text evidence="1">The sequence shown here is derived from an EMBL/GenBank/DDBJ whole genome shotgun (WGS) entry which is preliminary data.</text>
</comment>
<evidence type="ECO:0000313" key="1">
    <source>
        <dbReference type="EMBL" id="GAH64376.1"/>
    </source>
</evidence>
<name>X1H2I0_9ZZZZ</name>